<evidence type="ECO:0000313" key="3">
    <source>
        <dbReference type="RefSeq" id="XP_022314906.1"/>
    </source>
</evidence>
<dbReference type="AlphaFoldDB" id="A0A8B8CKI6"/>
<dbReference type="KEGG" id="cvn:111119229"/>
<evidence type="ECO:0000256" key="1">
    <source>
        <dbReference type="SAM" id="MobiDB-lite"/>
    </source>
</evidence>
<name>A0A8B8CKI6_CRAVI</name>
<feature type="region of interest" description="Disordered" evidence="1">
    <location>
        <begin position="51"/>
        <end position="74"/>
    </location>
</feature>
<proteinExistence type="predicted"/>
<organism evidence="2 3">
    <name type="scientific">Crassostrea virginica</name>
    <name type="common">Eastern oyster</name>
    <dbReference type="NCBI Taxonomy" id="6565"/>
    <lineage>
        <taxon>Eukaryota</taxon>
        <taxon>Metazoa</taxon>
        <taxon>Spiralia</taxon>
        <taxon>Lophotrochozoa</taxon>
        <taxon>Mollusca</taxon>
        <taxon>Bivalvia</taxon>
        <taxon>Autobranchia</taxon>
        <taxon>Pteriomorphia</taxon>
        <taxon>Ostreida</taxon>
        <taxon>Ostreoidea</taxon>
        <taxon>Ostreidae</taxon>
        <taxon>Crassostrea</taxon>
    </lineage>
</organism>
<dbReference type="GeneID" id="111119229"/>
<sequence length="741" mass="84055">MESPGFNHRDLGQIGIVMEELLQKCCMQVDGIHLSQNESKPEEQVLDQMQNNSDSKGDMFNNPAESSCSADEGKRKEGQQIELLQLKDSLVTKDDENIINQIMILLLEKCCENTNENLDGSNFGIQSGNGFDRADQKEEGFISEKPDIDKEGPNTFTRICIGENQESNQNDLQKGSPIQKNSFVDIQNGLNLPSTTMILNSGIEEKKVTGQEMLERATSSESQESSFNMNNDQLVKECDDKNEVEDTSYFSRMHKEEEKNIEENNVLKLETLCSYVLNRSPAEIQDITQPKCLETLALRHISDQKPESLKTLAPRHNDDQKDCPTQKVESTSTEEKHLDDRQTDTSISMLFDNVQEKDLNFEFYQNLPVQMRTQALEKTVYSEKDVELGPLEMTSINAAKLGCEKMTFVQSLGLSPLLCLEKEHEADMSSMVTQQLQCLLPAENMVTLKEIDTQCTENEVFGKTEIEKELHLEMEETIPFKKRKLEEYASDKVCQSSKNEVDVWHSSFARDLNPTAELHSELMANTPVDIESAWNSNITVCRDEERSDHIAAQEYAEPQIKLQTEASNTLASNTLKAISNTKGDMVSFDHDLKERVDLNEREDTVVKEVPCRFQVNEQLVPSIINTEQTLTEDAESFYEEENPKSEQSVHLDGKDVKDKGSGCSTNVNDSDIDVSDRTKCFKWKYTPSYDTDAVVPDAEKGDYGSTCRIMPITYCKKPIRLGLSRRQNRVASLHPYIKKHQ</sequence>
<keyword evidence="2" id="KW-1185">Reference proteome</keyword>
<feature type="region of interest" description="Disordered" evidence="1">
    <location>
        <begin position="305"/>
        <end position="341"/>
    </location>
</feature>
<reference evidence="3" key="1">
    <citation type="submission" date="2025-08" db="UniProtKB">
        <authorList>
            <consortium name="RefSeq"/>
        </authorList>
    </citation>
    <scope>IDENTIFICATION</scope>
    <source>
        <tissue evidence="3">Whole sample</tissue>
    </source>
</reference>
<protein>
    <submittedName>
        <fullName evidence="3">Uncharacterized protein LOC111119229 isoform X1</fullName>
    </submittedName>
</protein>
<feature type="region of interest" description="Disordered" evidence="1">
    <location>
        <begin position="633"/>
        <end position="663"/>
    </location>
</feature>
<accession>A0A8B8CKI6</accession>
<dbReference type="RefSeq" id="XP_022314906.1">
    <property type="nucleotide sequence ID" value="XM_022459198.1"/>
</dbReference>
<dbReference type="OrthoDB" id="9934401at2759"/>
<feature type="compositionally biased region" description="Basic and acidic residues" evidence="1">
    <location>
        <begin position="641"/>
        <end position="660"/>
    </location>
</feature>
<feature type="compositionally biased region" description="Basic and acidic residues" evidence="1">
    <location>
        <begin position="315"/>
        <end position="324"/>
    </location>
</feature>
<gene>
    <name evidence="3" type="primary">LOC111119229</name>
</gene>
<evidence type="ECO:0000313" key="2">
    <source>
        <dbReference type="Proteomes" id="UP000694844"/>
    </source>
</evidence>
<dbReference type="Proteomes" id="UP000694844">
    <property type="component" value="Chromosome 2"/>
</dbReference>